<dbReference type="PANTHER" id="PTHR43918:SF4">
    <property type="entry name" value="CARBOXYLIC ESTER HYDROLASE"/>
    <property type="match status" value="1"/>
</dbReference>
<comment type="similarity">
    <text evidence="1 3">Belongs to the type-B carboxylesterase/lipase family.</text>
</comment>
<dbReference type="FunCoup" id="A0A165G6G2">
    <property type="interactions" value="2"/>
</dbReference>
<feature type="chain" id="PRO_5007748382" description="Carboxylic ester hydrolase" evidence="3">
    <location>
        <begin position="21"/>
        <end position="548"/>
    </location>
</feature>
<evidence type="ECO:0000313" key="5">
    <source>
        <dbReference type="EMBL" id="KZT57655.1"/>
    </source>
</evidence>
<dbReference type="InterPro" id="IPR002018">
    <property type="entry name" value="CarbesteraseB"/>
</dbReference>
<dbReference type="Pfam" id="PF00135">
    <property type="entry name" value="COesterase"/>
    <property type="match status" value="1"/>
</dbReference>
<dbReference type="InParanoid" id="A0A165G6G2"/>
<dbReference type="PROSITE" id="PS00122">
    <property type="entry name" value="CARBOXYLESTERASE_B_1"/>
    <property type="match status" value="1"/>
</dbReference>
<evidence type="ECO:0000256" key="2">
    <source>
        <dbReference type="ARBA" id="ARBA00022801"/>
    </source>
</evidence>
<keyword evidence="6" id="KW-1185">Reference proteome</keyword>
<evidence type="ECO:0000256" key="3">
    <source>
        <dbReference type="RuleBase" id="RU361235"/>
    </source>
</evidence>
<proteinExistence type="inferred from homology"/>
<dbReference type="AlphaFoldDB" id="A0A165G6G2"/>
<dbReference type="PANTHER" id="PTHR43918">
    <property type="entry name" value="ACETYLCHOLINESTERASE"/>
    <property type="match status" value="1"/>
</dbReference>
<dbReference type="ESTHER" id="9basi-a0a165g6g2">
    <property type="family name" value="Fungal_carboxylesterase_lipase"/>
</dbReference>
<dbReference type="STRING" id="1353952.A0A165G6G2"/>
<feature type="domain" description="Carboxylesterase type B" evidence="4">
    <location>
        <begin position="36"/>
        <end position="523"/>
    </location>
</feature>
<feature type="signal peptide" evidence="3">
    <location>
        <begin position="1"/>
        <end position="20"/>
    </location>
</feature>
<reference evidence="5 6" key="1">
    <citation type="journal article" date="2016" name="Mol. Biol. Evol.">
        <title>Comparative Genomics of Early-Diverging Mushroom-Forming Fungi Provides Insights into the Origins of Lignocellulose Decay Capabilities.</title>
        <authorList>
            <person name="Nagy L.G."/>
            <person name="Riley R."/>
            <person name="Tritt A."/>
            <person name="Adam C."/>
            <person name="Daum C."/>
            <person name="Floudas D."/>
            <person name="Sun H."/>
            <person name="Yadav J.S."/>
            <person name="Pangilinan J."/>
            <person name="Larsson K.H."/>
            <person name="Matsuura K."/>
            <person name="Barry K."/>
            <person name="Labutti K."/>
            <person name="Kuo R."/>
            <person name="Ohm R.A."/>
            <person name="Bhattacharya S.S."/>
            <person name="Shirouzu T."/>
            <person name="Yoshinaga Y."/>
            <person name="Martin F.M."/>
            <person name="Grigoriev I.V."/>
            <person name="Hibbett D.S."/>
        </authorList>
    </citation>
    <scope>NUCLEOTIDE SEQUENCE [LARGE SCALE GENOMIC DNA]</scope>
    <source>
        <strain evidence="5 6">HHB12733</strain>
    </source>
</reference>
<dbReference type="EMBL" id="KV423960">
    <property type="protein sequence ID" value="KZT57655.1"/>
    <property type="molecule type" value="Genomic_DNA"/>
</dbReference>
<keyword evidence="3" id="KW-0732">Signal</keyword>
<organism evidence="5 6">
    <name type="scientific">Calocera cornea HHB12733</name>
    <dbReference type="NCBI Taxonomy" id="1353952"/>
    <lineage>
        <taxon>Eukaryota</taxon>
        <taxon>Fungi</taxon>
        <taxon>Dikarya</taxon>
        <taxon>Basidiomycota</taxon>
        <taxon>Agaricomycotina</taxon>
        <taxon>Dacrymycetes</taxon>
        <taxon>Dacrymycetales</taxon>
        <taxon>Dacrymycetaceae</taxon>
        <taxon>Calocera</taxon>
    </lineage>
</organism>
<dbReference type="SUPFAM" id="SSF53474">
    <property type="entry name" value="alpha/beta-Hydrolases"/>
    <property type="match status" value="1"/>
</dbReference>
<gene>
    <name evidence="5" type="ORF">CALCODRAFT_433941</name>
</gene>
<dbReference type="Proteomes" id="UP000076842">
    <property type="component" value="Unassembled WGS sequence"/>
</dbReference>
<evidence type="ECO:0000259" key="4">
    <source>
        <dbReference type="Pfam" id="PF00135"/>
    </source>
</evidence>
<dbReference type="EC" id="3.1.1.-" evidence="3"/>
<dbReference type="InterPro" id="IPR019826">
    <property type="entry name" value="Carboxylesterase_B_AS"/>
</dbReference>
<dbReference type="InterPro" id="IPR029058">
    <property type="entry name" value="AB_hydrolase_fold"/>
</dbReference>
<dbReference type="Gene3D" id="3.40.50.1820">
    <property type="entry name" value="alpha/beta hydrolase"/>
    <property type="match status" value="1"/>
</dbReference>
<protein>
    <recommendedName>
        <fullName evidence="3">Carboxylic ester hydrolase</fullName>
        <ecNumber evidence="3">3.1.1.-</ecNumber>
    </recommendedName>
</protein>
<sequence length="548" mass="59901">MLSLRALCLLSLFKLPGARAVDPLVNLGYSSYRGVAHATGVTEWLGIRYAAPPLGELRWRAPEAPLPSDSVIEADTHGPICLPTPGTNDTTASEDCLFLEIYAPSQASATSRLPVYLFIQGGGFNVLSSANYNGTSLIQASEMNIIVVNFNYRVGLYGFLASQEIVDNGNTNVGLLDQRMVLEWVQKYIYLFGGDPSHVVLGGDSAGSASILLHMMAYGGRDDGLFQAAAAESATFGNMLNISESQYQYNAVIERVGCGYDKVQDTLGCLRLLNASVLQANNWNIPYPSNGAGAGAPIYMYQPTIDGTFISDYTYRLLQQGSFVKVPILFGDDTNGGTIFTPQNTTTYAEMDQFMVDQWNALTPAQLQTINALYPPADIYPNSGPLWRTVSNAYGEMRIMCPSLAIGSAFSVYSTAGSWIYRYNVMDPEEMAEGYGVPHTVELAAIWGPENVVWRPYNVASGTAPASYFPGQVNAAIVPVIQGYWTSFIRSYNPNTYRVAGSPEWDQWTVYGKERIVIQTNATVMEVVDYGQQSRCAWLEANGILMQQ</sequence>
<dbReference type="OrthoDB" id="408631at2759"/>
<evidence type="ECO:0000256" key="1">
    <source>
        <dbReference type="ARBA" id="ARBA00005964"/>
    </source>
</evidence>
<keyword evidence="2 3" id="KW-0378">Hydrolase</keyword>
<dbReference type="GO" id="GO:0052689">
    <property type="term" value="F:carboxylic ester hydrolase activity"/>
    <property type="evidence" value="ECO:0007669"/>
    <property type="project" value="TreeGrafter"/>
</dbReference>
<accession>A0A165G6G2</accession>
<dbReference type="InterPro" id="IPR050654">
    <property type="entry name" value="AChE-related_enzymes"/>
</dbReference>
<evidence type="ECO:0000313" key="6">
    <source>
        <dbReference type="Proteomes" id="UP000076842"/>
    </source>
</evidence>
<name>A0A165G6G2_9BASI</name>